<gene>
    <name evidence="2" type="ORF">KU306_17155</name>
</gene>
<evidence type="ECO:0000313" key="3">
    <source>
        <dbReference type="Proteomes" id="UP001058330"/>
    </source>
</evidence>
<geneLocation type="plasmid" evidence="2 3">
    <name>pHl5678-1</name>
</geneLocation>
<proteinExistence type="predicted"/>
<reference evidence="2" key="1">
    <citation type="submission" date="2021-07" db="EMBL/GenBank/DDBJ databases">
        <title>Studies on halocins as antimicrobial molecules from haloarchaea.</title>
        <authorList>
            <person name="Kumar S."/>
            <person name="Khare S.K."/>
        </authorList>
    </citation>
    <scope>NUCLEOTIDE SEQUENCE</scope>
    <source>
        <strain evidence="2">NCIM 5678</strain>
        <plasmid evidence="2">pHl5678-1</plasmid>
    </source>
</reference>
<keyword evidence="3" id="KW-1185">Reference proteome</keyword>
<dbReference type="EMBL" id="CP078064">
    <property type="protein sequence ID" value="UVE52044.1"/>
    <property type="molecule type" value="Genomic_DNA"/>
</dbReference>
<evidence type="ECO:0000313" key="2">
    <source>
        <dbReference type="EMBL" id="UVE52044.1"/>
    </source>
</evidence>
<accession>A0ABY5RIR8</accession>
<feature type="region of interest" description="Disordered" evidence="1">
    <location>
        <begin position="1"/>
        <end position="27"/>
    </location>
</feature>
<evidence type="ECO:0000256" key="1">
    <source>
        <dbReference type="SAM" id="MobiDB-lite"/>
    </source>
</evidence>
<sequence length="193" mass="22019">MDQDEASQLPRPKFFDDHNVPESTDPPDKMLGLYRFELGDRRPGKDRVYRRHGILTSEGWSVPVRSLYVNMVAAVGDGPLDFDAIDAIQHEYPTVVIEEPRVFRAELDSGEILPEDVGRPATFREIRGYEVQYYVPDGLSVDQTTEYLRPALDWLSNEFKKKPRSELVDAVVGMYSLTDEKASNVIESYMDSV</sequence>
<dbReference type="RefSeq" id="WP_258303539.1">
    <property type="nucleotide sequence ID" value="NZ_CP078064.1"/>
</dbReference>
<dbReference type="Proteomes" id="UP001058330">
    <property type="component" value="Plasmid pHl5678-1"/>
</dbReference>
<protein>
    <submittedName>
        <fullName evidence="2">Uncharacterized protein</fullName>
    </submittedName>
</protein>
<dbReference type="GeneID" id="74530682"/>
<name>A0ABY5RIR8_HALLR</name>
<organism evidence="2 3">
    <name type="scientific">Haloferax larsenii</name>
    <dbReference type="NCBI Taxonomy" id="302484"/>
    <lineage>
        <taxon>Archaea</taxon>
        <taxon>Methanobacteriati</taxon>
        <taxon>Methanobacteriota</taxon>
        <taxon>Stenosarchaea group</taxon>
        <taxon>Halobacteria</taxon>
        <taxon>Halobacteriales</taxon>
        <taxon>Haloferacaceae</taxon>
        <taxon>Haloferax</taxon>
    </lineage>
</organism>
<keyword evidence="2" id="KW-0614">Plasmid</keyword>